<reference evidence="2 3" key="1">
    <citation type="submission" date="2019-03" db="EMBL/GenBank/DDBJ databases">
        <title>Genomic Encyclopedia of Type Strains, Phase IV (KMG-IV): sequencing the most valuable type-strain genomes for metagenomic binning, comparative biology and taxonomic classification.</title>
        <authorList>
            <person name="Goeker M."/>
        </authorList>
    </citation>
    <scope>NUCLEOTIDE SEQUENCE [LARGE SCALE GENOMIC DNA]</scope>
    <source>
        <strain evidence="2 3">DSM 7445</strain>
    </source>
</reference>
<keyword evidence="3" id="KW-1185">Reference proteome</keyword>
<dbReference type="Proteomes" id="UP000295382">
    <property type="component" value="Unassembled WGS sequence"/>
</dbReference>
<sequence length="58" mass="6910">MTRPDTLFEAASYDLNKFIERRVADRRAMQRDSADRRKQNRNVEQPENAFQKETPSSH</sequence>
<accession>A0A4R3I3N3</accession>
<protein>
    <submittedName>
        <fullName evidence="2">Uncharacterized protein</fullName>
    </submittedName>
</protein>
<dbReference type="EMBL" id="SLZQ01000002">
    <property type="protein sequence ID" value="TCS38539.1"/>
    <property type="molecule type" value="Genomic_DNA"/>
</dbReference>
<feature type="compositionally biased region" description="Basic and acidic residues" evidence="1">
    <location>
        <begin position="26"/>
        <end position="37"/>
    </location>
</feature>
<dbReference type="AlphaFoldDB" id="A0A4R3I3N3"/>
<evidence type="ECO:0000313" key="2">
    <source>
        <dbReference type="EMBL" id="TCS38539.1"/>
    </source>
</evidence>
<dbReference type="RefSeq" id="WP_165973729.1">
    <property type="nucleotide sequence ID" value="NZ_SLZQ01000002.1"/>
</dbReference>
<name>A0A4R3I3N3_PAULE</name>
<organism evidence="2 3">
    <name type="scientific">Paucimonas lemoignei</name>
    <name type="common">Pseudomonas lemoignei</name>
    <dbReference type="NCBI Taxonomy" id="29443"/>
    <lineage>
        <taxon>Bacteria</taxon>
        <taxon>Pseudomonadati</taxon>
        <taxon>Pseudomonadota</taxon>
        <taxon>Betaproteobacteria</taxon>
        <taxon>Burkholderiales</taxon>
        <taxon>Burkholderiaceae</taxon>
        <taxon>Paucimonas</taxon>
    </lineage>
</organism>
<comment type="caution">
    <text evidence="2">The sequence shown here is derived from an EMBL/GenBank/DDBJ whole genome shotgun (WGS) entry which is preliminary data.</text>
</comment>
<evidence type="ECO:0000256" key="1">
    <source>
        <dbReference type="SAM" id="MobiDB-lite"/>
    </source>
</evidence>
<evidence type="ECO:0000313" key="3">
    <source>
        <dbReference type="Proteomes" id="UP000295382"/>
    </source>
</evidence>
<proteinExistence type="predicted"/>
<feature type="region of interest" description="Disordered" evidence="1">
    <location>
        <begin position="26"/>
        <end position="58"/>
    </location>
</feature>
<gene>
    <name evidence="2" type="ORF">EDC30_102278</name>
</gene>